<evidence type="ECO:0000256" key="1">
    <source>
        <dbReference type="ARBA" id="ARBA00022448"/>
    </source>
</evidence>
<dbReference type="PRINTS" id="PR00691">
    <property type="entry name" value="ADHESINB"/>
</dbReference>
<dbReference type="STRING" id="35755.UL82_09605"/>
<dbReference type="NCBIfam" id="TIGR03772">
    <property type="entry name" value="anch_rpt_subst"/>
    <property type="match status" value="1"/>
</dbReference>
<dbReference type="InterPro" id="IPR006127">
    <property type="entry name" value="ZnuA-like"/>
</dbReference>
<dbReference type="InterPro" id="IPR022434">
    <property type="entry name" value="ABC_LPXTG_lipo_actinobac"/>
</dbReference>
<dbReference type="GO" id="GO:0030001">
    <property type="term" value="P:metal ion transport"/>
    <property type="evidence" value="ECO:0007669"/>
    <property type="project" value="InterPro"/>
</dbReference>
<dbReference type="HOGENOM" id="CLU_016838_6_1_11"/>
<dbReference type="GO" id="GO:0007155">
    <property type="term" value="P:cell adhesion"/>
    <property type="evidence" value="ECO:0007669"/>
    <property type="project" value="InterPro"/>
</dbReference>
<dbReference type="RefSeq" id="WP_046440630.1">
    <property type="nucleotide sequence ID" value="NZ_CP011312.1"/>
</dbReference>
<organism evidence="5 6">
    <name type="scientific">Corynebacterium kutscheri</name>
    <dbReference type="NCBI Taxonomy" id="35755"/>
    <lineage>
        <taxon>Bacteria</taxon>
        <taxon>Bacillati</taxon>
        <taxon>Actinomycetota</taxon>
        <taxon>Actinomycetes</taxon>
        <taxon>Mycobacteriales</taxon>
        <taxon>Corynebacteriaceae</taxon>
        <taxon>Corynebacterium</taxon>
    </lineage>
</organism>
<dbReference type="AlphaFoldDB" id="A0A0F6TEE4"/>
<dbReference type="Pfam" id="PF01297">
    <property type="entry name" value="ZnuA"/>
    <property type="match status" value="2"/>
</dbReference>
<dbReference type="Proteomes" id="UP000033457">
    <property type="component" value="Chromosome"/>
</dbReference>
<evidence type="ECO:0000256" key="3">
    <source>
        <dbReference type="RuleBase" id="RU003512"/>
    </source>
</evidence>
<dbReference type="PROSITE" id="PS51257">
    <property type="entry name" value="PROKAR_LIPOPROTEIN"/>
    <property type="match status" value="1"/>
</dbReference>
<dbReference type="InterPro" id="IPR050492">
    <property type="entry name" value="Bact_metal-bind_prot9"/>
</dbReference>
<dbReference type="InterPro" id="IPR006129">
    <property type="entry name" value="AdhesinB"/>
</dbReference>
<dbReference type="EMBL" id="CP011312">
    <property type="protein sequence ID" value="AKE42059.1"/>
    <property type="molecule type" value="Genomic_DNA"/>
</dbReference>
<dbReference type="PANTHER" id="PTHR42953">
    <property type="entry name" value="HIGH-AFFINITY ZINC UPTAKE SYSTEM PROTEIN ZNUA-RELATED"/>
    <property type="match status" value="1"/>
</dbReference>
<dbReference type="NCBIfam" id="NF038134">
    <property type="entry name" value="choice_anch_M"/>
    <property type="match status" value="1"/>
</dbReference>
<dbReference type="SUPFAM" id="SSF53807">
    <property type="entry name" value="Helical backbone' metal receptor"/>
    <property type="match status" value="1"/>
</dbReference>
<keyword evidence="1 3" id="KW-0813">Transport</keyword>
<comment type="similarity">
    <text evidence="3">Belongs to the bacterial solute-binding protein 9 family.</text>
</comment>
<dbReference type="GO" id="GO:0030313">
    <property type="term" value="C:cell envelope"/>
    <property type="evidence" value="ECO:0007669"/>
    <property type="project" value="UniProtKB-SubCell"/>
</dbReference>
<dbReference type="OrthoDB" id="9810636at2"/>
<feature type="signal peptide" evidence="4">
    <location>
        <begin position="1"/>
        <end position="20"/>
    </location>
</feature>
<evidence type="ECO:0000313" key="6">
    <source>
        <dbReference type="Proteomes" id="UP000033457"/>
    </source>
</evidence>
<protein>
    <submittedName>
        <fullName evidence="5">Anchored repeat ABC transporter, substrate-binding protein</fullName>
    </submittedName>
</protein>
<dbReference type="Gene3D" id="3.40.50.1980">
    <property type="entry name" value="Nitrogenase molybdenum iron protein domain"/>
    <property type="match status" value="2"/>
</dbReference>
<name>A0A0F6TEE4_9CORY</name>
<feature type="chain" id="PRO_5043119991" evidence="4">
    <location>
        <begin position="21"/>
        <end position="486"/>
    </location>
</feature>
<evidence type="ECO:0000313" key="5">
    <source>
        <dbReference type="EMBL" id="AKE42059.1"/>
    </source>
</evidence>
<dbReference type="PRINTS" id="PR00690">
    <property type="entry name" value="ADHESNFAMILY"/>
</dbReference>
<keyword evidence="2 4" id="KW-0732">Signal</keyword>
<sequence length="486" mass="52296">MKRSLAITFASLLIGCVGCAAPSIQRENQRTQIATSTAVLADIARHIVGDQADVHSLLPPGADPHIYEPTLRSLRTAANADVIFTNHLLLEEQAMMKAITAIGVPHIAVSERSESHGAELIPLVEDASLDTVWLGMRSLFPLNSTGDTELKLIDVRGPGAVFAFLIGTFGTPSTYFDSSDGFDNDTVSLPVGAHTHMSWAFTKPGYYELDIASGEHTATVSVAVGVDAHQLSKEVVDSGHHDIAVGENGIVLYGDAAPTEDKTPASTNVIRELDATVISVPNTALQEIPGSPAFRFLGRGEIFMLPQAVLGKHVHGEIDPHTWLDVRNVIAWVEVMREELSRIDPANAATYAHNAHAYTQQLQVLHEDITTQLASLAPSRRYLITTHDAYGYFAQAYGFTVAGFASPNPSIEPSTRELTALSNSIKNLQVPAVFVEPGAASPHLRSIAADNNVSVCTIYSDAFSGDVHTYIDLMRTNATTIKDCLQ</sequence>
<dbReference type="InterPro" id="IPR006128">
    <property type="entry name" value="Lipoprotein_PsaA-like"/>
</dbReference>
<evidence type="ECO:0000256" key="4">
    <source>
        <dbReference type="SAM" id="SignalP"/>
    </source>
</evidence>
<accession>A0A0F6TEE4</accession>
<proteinExistence type="inferred from homology"/>
<dbReference type="GO" id="GO:0046872">
    <property type="term" value="F:metal ion binding"/>
    <property type="evidence" value="ECO:0007669"/>
    <property type="project" value="UniProtKB-KW"/>
</dbReference>
<reference evidence="5 6" key="1">
    <citation type="journal article" date="2015" name="Genome Announc.">
        <title>Complete Genome Sequence of Corynebacterium kutscheri DSM 20755, a Corynebacterial Type Strain with Remarkably Low G+C Content of Chromosomal DNA.</title>
        <authorList>
            <person name="Ruckert C."/>
            <person name="Albersmeier A."/>
            <person name="Winkler A."/>
            <person name="Tauch A."/>
        </authorList>
    </citation>
    <scope>NUCLEOTIDE SEQUENCE [LARGE SCALE GENOMIC DNA]</scope>
    <source>
        <strain evidence="5 6">DSM 20755</strain>
    </source>
</reference>
<gene>
    <name evidence="5" type="ORF">UL82_09605</name>
</gene>
<evidence type="ECO:0000256" key="2">
    <source>
        <dbReference type="ARBA" id="ARBA00022729"/>
    </source>
</evidence>
<keyword evidence="6" id="KW-1185">Reference proteome</keyword>
<dbReference type="KEGG" id="cku:UL82_09605"/>